<organism evidence="10 11">
    <name type="scientific">Bifidobacterium phasiani</name>
    <dbReference type="NCBI Taxonomy" id="2834431"/>
    <lineage>
        <taxon>Bacteria</taxon>
        <taxon>Bacillati</taxon>
        <taxon>Actinomycetota</taxon>
        <taxon>Actinomycetes</taxon>
        <taxon>Bifidobacteriales</taxon>
        <taxon>Bifidobacteriaceae</taxon>
        <taxon>Bifidobacterium</taxon>
    </lineage>
</organism>
<evidence type="ECO:0000256" key="2">
    <source>
        <dbReference type="ARBA" id="ARBA00007970"/>
    </source>
</evidence>
<feature type="domain" description="Aminotransferase class I/classII large" evidence="9">
    <location>
        <begin position="39"/>
        <end position="384"/>
    </location>
</feature>
<dbReference type="Proteomes" id="UP000812844">
    <property type="component" value="Unassembled WGS sequence"/>
</dbReference>
<dbReference type="Pfam" id="PF00155">
    <property type="entry name" value="Aminotran_1_2"/>
    <property type="match status" value="1"/>
</dbReference>
<reference evidence="10 11" key="1">
    <citation type="submission" date="2021-05" db="EMBL/GenBank/DDBJ databases">
        <title>Phylogenetic classification of ten novel species belonging to the genus Bifidobacterium comprising B. colchicus sp. nov., B. abeli sp. nov., B. bicoloris sp. nov., B. guerezis sp. nov., B. rosaliae sp. nov., B. santillanensis sp. nov., B. argentati sp. nov., B. amazzoni sp. nov., B. pluviali sp. nov., and B. pinnaculum sp. nov.</title>
        <authorList>
            <person name="Lugli G.A."/>
            <person name="Ruiz Garcia L."/>
            <person name="Margolles A."/>
            <person name="Ventura M."/>
        </authorList>
    </citation>
    <scope>NUCLEOTIDE SEQUENCE [LARGE SCALE GENOMIC DNA]</scope>
    <source>
        <strain evidence="10 11">6T3</strain>
    </source>
</reference>
<keyword evidence="11" id="KW-1185">Reference proteome</keyword>
<dbReference type="NCBIfam" id="NF002877">
    <property type="entry name" value="PRK03317.1"/>
    <property type="match status" value="1"/>
</dbReference>
<dbReference type="PROSITE" id="PS00599">
    <property type="entry name" value="AA_TRANSFER_CLASS_2"/>
    <property type="match status" value="1"/>
</dbReference>
<dbReference type="InterPro" id="IPR001917">
    <property type="entry name" value="Aminotrans_II_pyridoxalP_BS"/>
</dbReference>
<dbReference type="InterPro" id="IPR005861">
    <property type="entry name" value="HisP_aminotrans"/>
</dbReference>
<dbReference type="GO" id="GO:0004400">
    <property type="term" value="F:histidinol-phosphate transaminase activity"/>
    <property type="evidence" value="ECO:0007669"/>
    <property type="project" value="UniProtKB-EC"/>
</dbReference>
<evidence type="ECO:0000256" key="4">
    <source>
        <dbReference type="ARBA" id="ARBA00022605"/>
    </source>
</evidence>
<dbReference type="CDD" id="cd00609">
    <property type="entry name" value="AAT_like"/>
    <property type="match status" value="1"/>
</dbReference>
<keyword evidence="4 8" id="KW-0028">Amino-acid biosynthesis</keyword>
<dbReference type="PANTHER" id="PTHR42885:SF2">
    <property type="entry name" value="HISTIDINOL-PHOSPHATE AMINOTRANSFERASE"/>
    <property type="match status" value="1"/>
</dbReference>
<evidence type="ECO:0000259" key="9">
    <source>
        <dbReference type="Pfam" id="PF00155"/>
    </source>
</evidence>
<evidence type="ECO:0000313" key="10">
    <source>
        <dbReference type="EMBL" id="MBW3083715.1"/>
    </source>
</evidence>
<dbReference type="EC" id="2.6.1.9" evidence="8"/>
<dbReference type="EMBL" id="JAHBBD010000033">
    <property type="protein sequence ID" value="MBW3083715.1"/>
    <property type="molecule type" value="Genomic_DNA"/>
</dbReference>
<name>A0ABS6WB46_9BIFI</name>
<comment type="catalytic activity">
    <reaction evidence="8">
        <text>L-histidinol phosphate + 2-oxoglutarate = 3-(imidazol-4-yl)-2-oxopropyl phosphate + L-glutamate</text>
        <dbReference type="Rhea" id="RHEA:23744"/>
        <dbReference type="ChEBI" id="CHEBI:16810"/>
        <dbReference type="ChEBI" id="CHEBI:29985"/>
        <dbReference type="ChEBI" id="CHEBI:57766"/>
        <dbReference type="ChEBI" id="CHEBI:57980"/>
        <dbReference type="EC" id="2.6.1.9"/>
    </reaction>
</comment>
<keyword evidence="6 8" id="KW-0663">Pyridoxal phosphate</keyword>
<dbReference type="HAMAP" id="MF_01023">
    <property type="entry name" value="HisC_aminotrans_2"/>
    <property type="match status" value="1"/>
</dbReference>
<dbReference type="RefSeq" id="WP_219083162.1">
    <property type="nucleotide sequence ID" value="NZ_JAHBBD010000033.1"/>
</dbReference>
<keyword evidence="3 8" id="KW-0032">Aminotransferase</keyword>
<comment type="similarity">
    <text evidence="2 8">Belongs to the class-II pyridoxal-phosphate-dependent aminotransferase family. Histidinol-phosphate aminotransferase subfamily.</text>
</comment>
<comment type="caution">
    <text evidence="10">The sequence shown here is derived from an EMBL/GenBank/DDBJ whole genome shotgun (WGS) entry which is preliminary data.</text>
</comment>
<evidence type="ECO:0000256" key="8">
    <source>
        <dbReference type="HAMAP-Rule" id="MF_01023"/>
    </source>
</evidence>
<evidence type="ECO:0000256" key="6">
    <source>
        <dbReference type="ARBA" id="ARBA00022898"/>
    </source>
</evidence>
<keyword evidence="7 8" id="KW-0368">Histidine biosynthesis</keyword>
<accession>A0ABS6WB46</accession>
<dbReference type="InterPro" id="IPR004839">
    <property type="entry name" value="Aminotransferase_I/II_large"/>
</dbReference>
<evidence type="ECO:0000256" key="1">
    <source>
        <dbReference type="ARBA" id="ARBA00001933"/>
    </source>
</evidence>
<comment type="pathway">
    <text evidence="8">Amino-acid biosynthesis; L-histidine biosynthesis; L-histidine from 5-phospho-alpha-D-ribose 1-diphosphate: step 7/9.</text>
</comment>
<evidence type="ECO:0000256" key="3">
    <source>
        <dbReference type="ARBA" id="ARBA00022576"/>
    </source>
</evidence>
<protein>
    <recommendedName>
        <fullName evidence="8">Histidinol-phosphate aminotransferase</fullName>
        <ecNumber evidence="8">2.6.1.9</ecNumber>
    </recommendedName>
    <alternativeName>
        <fullName evidence="8">Imidazole acetol-phosphate transaminase</fullName>
    </alternativeName>
</protein>
<gene>
    <name evidence="8" type="primary">hisC</name>
    <name evidence="10" type="ORF">KIH73_10200</name>
</gene>
<comment type="subunit">
    <text evidence="8">Homodimer.</text>
</comment>
<keyword evidence="5 8" id="KW-0808">Transferase</keyword>
<evidence type="ECO:0000256" key="5">
    <source>
        <dbReference type="ARBA" id="ARBA00022679"/>
    </source>
</evidence>
<dbReference type="PANTHER" id="PTHR42885">
    <property type="entry name" value="HISTIDINOL-PHOSPHATE AMINOTRANSFERASE-RELATED"/>
    <property type="match status" value="1"/>
</dbReference>
<evidence type="ECO:0000256" key="7">
    <source>
        <dbReference type="ARBA" id="ARBA00023102"/>
    </source>
</evidence>
<proteinExistence type="inferred from homology"/>
<comment type="cofactor">
    <cofactor evidence="1 8">
        <name>pyridoxal 5'-phosphate</name>
        <dbReference type="ChEBI" id="CHEBI:597326"/>
    </cofactor>
</comment>
<evidence type="ECO:0000313" key="11">
    <source>
        <dbReference type="Proteomes" id="UP000812844"/>
    </source>
</evidence>
<sequence length="395" mass="43449">MSDATTNAGTAIPATLPLRNDLIGEEPYGAPQLDVPVCLNVNENPYAPDPAVVETIAERVRRIAPTLNRYPDREHIELRRAFAAYLRRESGAGLGVEQVWGANGSNEIMLQIFQAFGGPGRIALGCDPTYSMYPEYARDTFTTWQVAHRNEDFTLNVERTLAAIEDVRPAIVLLTSPNNPTGTPLPMEDLERILAACETASVRGAGEGVHPVVVVDEAYIEFRNPGTPSAVTLIDAHPNLAVSRTMSKAFAFAGARVGYVAASRGIIDCLRIVRMPYHLSAVTQAAALAAFEHTDEQLGRVAHLRETRERTAAWLRTRTYRGRALEVADSASNFLMFGGHFEDRDRIFAAMLERGVLIRAVGPDGWLRVCMGTDEEMARFREALDEVLREAETGR</sequence>
<feature type="modified residue" description="N6-(pyridoxal phosphate)lysine" evidence="8">
    <location>
        <position position="248"/>
    </location>
</feature>